<organism evidence="2 3">
    <name type="scientific">Oncorhynchus mykiss</name>
    <name type="common">Rainbow trout</name>
    <name type="synonym">Salmo gairdneri</name>
    <dbReference type="NCBI Taxonomy" id="8022"/>
    <lineage>
        <taxon>Eukaryota</taxon>
        <taxon>Metazoa</taxon>
        <taxon>Chordata</taxon>
        <taxon>Craniata</taxon>
        <taxon>Vertebrata</taxon>
        <taxon>Euteleostomi</taxon>
        <taxon>Actinopterygii</taxon>
        <taxon>Neopterygii</taxon>
        <taxon>Teleostei</taxon>
        <taxon>Protacanthopterygii</taxon>
        <taxon>Salmoniformes</taxon>
        <taxon>Salmonidae</taxon>
        <taxon>Salmoninae</taxon>
        <taxon>Oncorhynchus</taxon>
    </lineage>
</organism>
<dbReference type="GO" id="GO:0055080">
    <property type="term" value="P:monoatomic cation homeostasis"/>
    <property type="evidence" value="ECO:0007669"/>
    <property type="project" value="TreeGrafter"/>
</dbReference>
<name>A0A060YKM7_ONCMY</name>
<dbReference type="EMBL" id="FR910074">
    <property type="protein sequence ID" value="CDQ90014.1"/>
    <property type="molecule type" value="Genomic_DNA"/>
</dbReference>
<dbReference type="Proteomes" id="UP000193380">
    <property type="component" value="Unassembled WGS sequence"/>
</dbReference>
<dbReference type="GO" id="GO:0030424">
    <property type="term" value="C:axon"/>
    <property type="evidence" value="ECO:0007669"/>
    <property type="project" value="TreeGrafter"/>
</dbReference>
<dbReference type="InterPro" id="IPR046460">
    <property type="entry name" value="UNC80_C"/>
</dbReference>
<dbReference type="Pfam" id="PF20262">
    <property type="entry name" value="UNC80_C"/>
    <property type="match status" value="1"/>
</dbReference>
<dbReference type="STRING" id="8022.A0A060YKM7"/>
<dbReference type="PANTHER" id="PTHR31781:SF1">
    <property type="entry name" value="PROTEIN UNC-80 HOMOLOG"/>
    <property type="match status" value="1"/>
</dbReference>
<reference evidence="2" key="1">
    <citation type="journal article" date="2014" name="Nat. Commun.">
        <title>The rainbow trout genome provides novel insights into evolution after whole-genome duplication in vertebrates.</title>
        <authorList>
            <person name="Berthelot C."/>
            <person name="Brunet F."/>
            <person name="Chalopin D."/>
            <person name="Juanchich A."/>
            <person name="Bernard M."/>
            <person name="Noel B."/>
            <person name="Bento P."/>
            <person name="Da Silva C."/>
            <person name="Labadie K."/>
            <person name="Alberti A."/>
            <person name="Aury J.M."/>
            <person name="Louis A."/>
            <person name="Dehais P."/>
            <person name="Bardou P."/>
            <person name="Montfort J."/>
            <person name="Klopp C."/>
            <person name="Cabau C."/>
            <person name="Gaspin C."/>
            <person name="Thorgaard G.H."/>
            <person name="Boussaha M."/>
            <person name="Quillet E."/>
            <person name="Guyomard R."/>
            <person name="Galiana D."/>
            <person name="Bobe J."/>
            <person name="Volff J.N."/>
            <person name="Genet C."/>
            <person name="Wincker P."/>
            <person name="Jaillon O."/>
            <person name="Roest Crollius H."/>
            <person name="Guiguen Y."/>
        </authorList>
    </citation>
    <scope>NUCLEOTIDE SEQUENCE [LARGE SCALE GENOMIC DNA]</scope>
</reference>
<dbReference type="PANTHER" id="PTHR31781">
    <property type="entry name" value="UNC80"/>
    <property type="match status" value="1"/>
</dbReference>
<gene>
    <name evidence="2" type="ORF">GSONMT00031932001</name>
</gene>
<accession>A0A060YKM7</accession>
<evidence type="ECO:0000313" key="3">
    <source>
        <dbReference type="Proteomes" id="UP000193380"/>
    </source>
</evidence>
<dbReference type="PaxDb" id="8022-A0A060YKM7"/>
<feature type="domain" description="Protein UNC80 C-terminal" evidence="1">
    <location>
        <begin position="4"/>
        <end position="254"/>
    </location>
</feature>
<reference evidence="2" key="2">
    <citation type="submission" date="2014-03" db="EMBL/GenBank/DDBJ databases">
        <authorList>
            <person name="Genoscope - CEA"/>
        </authorList>
    </citation>
    <scope>NUCLEOTIDE SEQUENCE</scope>
</reference>
<sequence length="285" mass="32628">MYVLAGTKTLVVHGQNECDIPTQLPVHEDTQFEALLKECLEFFNIPESRSAHYFLMDKRWNLIHYSKTFVRDIYPFRRSVSPQLNLVHMLPEKGQELIQKQVFSRKLEEVGRVLFLISLTQNMPAIHKQSHVSMLQEDLLRLPSFPRTAIDGEFSLFSEPQGKELFGLDTLHKVLWIKLLEEMFLGMPSEYPWGDEIMLFLNVFNGALLLHPEDSALLRQYTATAINTAVHFNHLFSLSGYQWLLPTMLQVGSTVLGGCCSLLEAENVELILDQFHGATSSTCWG</sequence>
<dbReference type="GO" id="GO:0034703">
    <property type="term" value="C:cation channel complex"/>
    <property type="evidence" value="ECO:0007669"/>
    <property type="project" value="TreeGrafter"/>
</dbReference>
<dbReference type="AlphaFoldDB" id="A0A060YKM7"/>
<dbReference type="GO" id="GO:0005261">
    <property type="term" value="F:monoatomic cation channel activity"/>
    <property type="evidence" value="ECO:0007669"/>
    <property type="project" value="TreeGrafter"/>
</dbReference>
<evidence type="ECO:0000259" key="1">
    <source>
        <dbReference type="Pfam" id="PF20262"/>
    </source>
</evidence>
<evidence type="ECO:0000313" key="2">
    <source>
        <dbReference type="EMBL" id="CDQ90014.1"/>
    </source>
</evidence>
<protein>
    <recommendedName>
        <fullName evidence="1">Protein UNC80 C-terminal domain-containing protein</fullName>
    </recommendedName>
</protein>
<proteinExistence type="predicted"/>